<dbReference type="RefSeq" id="WP_237363301.1">
    <property type="nucleotide sequence ID" value="NZ_CAKLDM010000002.1"/>
</dbReference>
<dbReference type="EMBL" id="CAKLDM010000002">
    <property type="protein sequence ID" value="CAH0541813.1"/>
    <property type="molecule type" value="Genomic_DNA"/>
</dbReference>
<dbReference type="Proteomes" id="UP000838748">
    <property type="component" value="Unassembled WGS sequence"/>
</dbReference>
<dbReference type="Gene3D" id="1.10.238.160">
    <property type="match status" value="1"/>
</dbReference>
<evidence type="ECO:0000313" key="2">
    <source>
        <dbReference type="Proteomes" id="UP000838748"/>
    </source>
</evidence>
<keyword evidence="2" id="KW-1185">Reference proteome</keyword>
<comment type="caution">
    <text evidence="1">The sequence shown here is derived from an EMBL/GenBank/DDBJ whole genome shotgun (WGS) entry which is preliminary data.</text>
</comment>
<evidence type="ECO:0000313" key="1">
    <source>
        <dbReference type="EMBL" id="CAH0541813.1"/>
    </source>
</evidence>
<name>A0ABN8EB13_9VIBR</name>
<reference evidence="1" key="1">
    <citation type="submission" date="2021-11" db="EMBL/GenBank/DDBJ databases">
        <authorList>
            <person name="Rodrigo-Torres L."/>
            <person name="Arahal R. D."/>
            <person name="Lucena T."/>
        </authorList>
    </citation>
    <scope>NUCLEOTIDE SEQUENCE</scope>
    <source>
        <strain evidence="1">CECT 7928</strain>
    </source>
</reference>
<gene>
    <name evidence="1" type="ORF">VMF7928_03858</name>
</gene>
<proteinExistence type="predicted"/>
<sequence>MNIPISNERLVKEKDRERITTISRSQAWKLEQKGLFPKRLKLGDRSVAWKLSELLDWIEQQERA</sequence>
<protein>
    <recommendedName>
        <fullName evidence="3">AlpA family phage regulatory protein</fullName>
    </recommendedName>
</protein>
<evidence type="ECO:0008006" key="3">
    <source>
        <dbReference type="Google" id="ProtNLM"/>
    </source>
</evidence>
<organism evidence="1 2">
    <name type="scientific">Vibrio marisflavi CECT 7928</name>
    <dbReference type="NCBI Taxonomy" id="634439"/>
    <lineage>
        <taxon>Bacteria</taxon>
        <taxon>Pseudomonadati</taxon>
        <taxon>Pseudomonadota</taxon>
        <taxon>Gammaproteobacteria</taxon>
        <taxon>Vibrionales</taxon>
        <taxon>Vibrionaceae</taxon>
        <taxon>Vibrio</taxon>
    </lineage>
</organism>
<dbReference type="Pfam" id="PF05930">
    <property type="entry name" value="Phage_AlpA"/>
    <property type="match status" value="1"/>
</dbReference>
<accession>A0ABN8EB13</accession>
<dbReference type="InterPro" id="IPR010260">
    <property type="entry name" value="AlpA"/>
</dbReference>